<dbReference type="Gene3D" id="3.40.30.10">
    <property type="entry name" value="Glutaredoxin"/>
    <property type="match status" value="1"/>
</dbReference>
<dbReference type="InterPro" id="IPR036249">
    <property type="entry name" value="Thioredoxin-like_sf"/>
</dbReference>
<dbReference type="AlphaFoldDB" id="A0A2N4UNK2"/>
<feature type="signal peptide" evidence="2">
    <location>
        <begin position="1"/>
        <end position="20"/>
    </location>
</feature>
<sequence>MKKHTPLICILLTMLMPVHANSVTDALVKAQQNPTPLIEAATPQANTQEYGLAFIFSSTCPYCHQFAPTLQAFAKQTGLPVYAFSMDGRGLPQYPQPLTATKDILMTFYQTSSNATYPALFLVNLNNRKHVPLAIGNVPLSALNTTYQASLTYPHIKSRLQ</sequence>
<dbReference type="RefSeq" id="WP_101769910.1">
    <property type="nucleotide sequence ID" value="NZ_BPPU01000005.1"/>
</dbReference>
<keyword evidence="2" id="KW-0732">Signal</keyword>
<dbReference type="NCBIfam" id="TIGR02738">
    <property type="entry name" value="TrbB"/>
    <property type="match status" value="1"/>
</dbReference>
<evidence type="ECO:0000313" key="3">
    <source>
        <dbReference type="EMBL" id="PLC56590.1"/>
    </source>
</evidence>
<dbReference type="SUPFAM" id="SSF52833">
    <property type="entry name" value="Thioredoxin-like"/>
    <property type="match status" value="1"/>
</dbReference>
<name>A0A2N4UNK2_9GAMM</name>
<proteinExistence type="predicted"/>
<keyword evidence="4" id="KW-1185">Reference proteome</keyword>
<evidence type="ECO:0000256" key="1">
    <source>
        <dbReference type="ARBA" id="ARBA00023284"/>
    </source>
</evidence>
<dbReference type="InterPro" id="IPR017937">
    <property type="entry name" value="Thioredoxin_CS"/>
</dbReference>
<gene>
    <name evidence="3" type="primary">trbB</name>
    <name evidence="3" type="ORF">CIK00_17360</name>
</gene>
<dbReference type="PROSITE" id="PS00194">
    <property type="entry name" value="THIOREDOXIN_1"/>
    <property type="match status" value="1"/>
</dbReference>
<comment type="caution">
    <text evidence="3">The sequence shown here is derived from an EMBL/GenBank/DDBJ whole genome shotgun (WGS) entry which is preliminary data.</text>
</comment>
<accession>A0A2N4UNK2</accession>
<protein>
    <submittedName>
        <fullName evidence="3">Type-F conjugative transfer system pilin assembly thiol-disulfide isomerase TrbB</fullName>
    </submittedName>
</protein>
<evidence type="ECO:0000313" key="4">
    <source>
        <dbReference type="Proteomes" id="UP000234420"/>
    </source>
</evidence>
<dbReference type="GO" id="GO:0016853">
    <property type="term" value="F:isomerase activity"/>
    <property type="evidence" value="ECO:0007669"/>
    <property type="project" value="UniProtKB-KW"/>
</dbReference>
<reference evidence="3 4" key="1">
    <citation type="journal article" date="2018" name="Syst. Appl. Microbiol.">
        <title>Photobacterium carnosum sp. nov., isolated from spoiled modified atmosphere packaged poultry meat.</title>
        <authorList>
            <person name="Hilgarth M."/>
            <person name="Fuertes S."/>
            <person name="Ehrmann M."/>
            <person name="Vogel R.F."/>
        </authorList>
    </citation>
    <scope>NUCLEOTIDE SEQUENCE [LARGE SCALE GENOMIC DNA]</scope>
    <source>
        <strain evidence="3 4">TMW 2.2021</strain>
    </source>
</reference>
<dbReference type="Pfam" id="PF13728">
    <property type="entry name" value="TraF"/>
    <property type="match status" value="1"/>
</dbReference>
<evidence type="ECO:0000256" key="2">
    <source>
        <dbReference type="SAM" id="SignalP"/>
    </source>
</evidence>
<dbReference type="EMBL" id="NPIB01000027">
    <property type="protein sequence ID" value="PLC56590.1"/>
    <property type="molecule type" value="Genomic_DNA"/>
</dbReference>
<organism evidence="3 4">
    <name type="scientific">Photobacterium carnosum</name>
    <dbReference type="NCBI Taxonomy" id="2023717"/>
    <lineage>
        <taxon>Bacteria</taxon>
        <taxon>Pseudomonadati</taxon>
        <taxon>Pseudomonadota</taxon>
        <taxon>Gammaproteobacteria</taxon>
        <taxon>Vibrionales</taxon>
        <taxon>Vibrionaceae</taxon>
        <taxon>Photobacterium</taxon>
    </lineage>
</organism>
<dbReference type="Proteomes" id="UP000234420">
    <property type="component" value="Unassembled WGS sequence"/>
</dbReference>
<dbReference type="InterPro" id="IPR014109">
    <property type="entry name" value="Thiol-disulphide_isomerase_rbB"/>
</dbReference>
<feature type="chain" id="PRO_5014736441" evidence="2">
    <location>
        <begin position="21"/>
        <end position="161"/>
    </location>
</feature>
<dbReference type="InterPro" id="IPR039555">
    <property type="entry name" value="TraF/TrbB"/>
</dbReference>
<keyword evidence="1" id="KW-0676">Redox-active center</keyword>
<keyword evidence="3" id="KW-0413">Isomerase</keyword>